<dbReference type="STRING" id="549789.NIES30_10250"/>
<dbReference type="SUPFAM" id="SSF54631">
    <property type="entry name" value="CBS-domain pair"/>
    <property type="match status" value="1"/>
</dbReference>
<dbReference type="Pfam" id="PF00582">
    <property type="entry name" value="Usp"/>
    <property type="match status" value="1"/>
</dbReference>
<evidence type="ECO:0000256" key="7">
    <source>
        <dbReference type="ARBA" id="ARBA00023214"/>
    </source>
</evidence>
<keyword evidence="12" id="KW-1185">Reference proteome</keyword>
<keyword evidence="6 9" id="KW-0472">Membrane</keyword>
<evidence type="ECO:0000256" key="6">
    <source>
        <dbReference type="ARBA" id="ARBA00023136"/>
    </source>
</evidence>
<dbReference type="CDD" id="cd00293">
    <property type="entry name" value="USP-like"/>
    <property type="match status" value="1"/>
</dbReference>
<evidence type="ECO:0000256" key="3">
    <source>
        <dbReference type="ARBA" id="ARBA00022692"/>
    </source>
</evidence>
<feature type="transmembrane region" description="Helical" evidence="9">
    <location>
        <begin position="150"/>
        <end position="174"/>
    </location>
</feature>
<comment type="subcellular location">
    <subcellularLocation>
        <location evidence="1">Membrane</location>
        <topology evidence="1">Multi-pass membrane protein</topology>
    </subcellularLocation>
</comment>
<evidence type="ECO:0000256" key="8">
    <source>
        <dbReference type="PROSITE-ProRule" id="PRU00703"/>
    </source>
</evidence>
<dbReference type="Pfam" id="PF00571">
    <property type="entry name" value="CBS"/>
    <property type="match status" value="2"/>
</dbReference>
<dbReference type="PROSITE" id="PS51371">
    <property type="entry name" value="CBS"/>
    <property type="match status" value="2"/>
</dbReference>
<feature type="transmembrane region" description="Helical" evidence="9">
    <location>
        <begin position="264"/>
        <end position="283"/>
    </location>
</feature>
<protein>
    <submittedName>
        <fullName evidence="11">Chloride channel protein</fullName>
    </submittedName>
</protein>
<dbReference type="Gene3D" id="3.10.580.10">
    <property type="entry name" value="CBS-domain"/>
    <property type="match status" value="1"/>
</dbReference>
<dbReference type="EMBL" id="MRCG01000006">
    <property type="protein sequence ID" value="OKH48399.1"/>
    <property type="molecule type" value="Genomic_DNA"/>
</dbReference>
<dbReference type="SUPFAM" id="SSF81340">
    <property type="entry name" value="Clc chloride channel"/>
    <property type="match status" value="1"/>
</dbReference>
<gene>
    <name evidence="11" type="ORF">NIES30_10250</name>
</gene>
<keyword evidence="4 9" id="KW-1133">Transmembrane helix</keyword>
<evidence type="ECO:0000256" key="4">
    <source>
        <dbReference type="ARBA" id="ARBA00022989"/>
    </source>
</evidence>
<name>A0A1U7J6A4_9CYAN</name>
<evidence type="ECO:0000256" key="2">
    <source>
        <dbReference type="ARBA" id="ARBA00022448"/>
    </source>
</evidence>
<evidence type="ECO:0000313" key="12">
    <source>
        <dbReference type="Proteomes" id="UP000185557"/>
    </source>
</evidence>
<evidence type="ECO:0000256" key="5">
    <source>
        <dbReference type="ARBA" id="ARBA00023065"/>
    </source>
</evidence>
<evidence type="ECO:0000313" key="11">
    <source>
        <dbReference type="EMBL" id="OKH48399.1"/>
    </source>
</evidence>
<keyword evidence="5" id="KW-0406">Ion transport</keyword>
<sequence>MLLKRLEPLLSRKRVAIAEACVIGLVSGLAAVLLKQGVELLTLWRTSSTLPLWLALPTIGLVGGWLSGWSVERLAPEASGSGIPQVKAALGFAKIPLNLRVALVKLGSTLLALGSGLSLGRQGPTVQIGAGLAAQLSRWVPTSPEYRRQLISAGAAAGLAAGFNAPIAGVLFVVEELLQDFSDLTLGSAILASFIGAVVSRLLGGQGLNLTMDARPISLSVHDLPFLIILGLMAGLLGSLFRRGIFGSLAFFRQFKQLGLPGRIGLAGLVTGLVGVFVPVAAIDNTGLQEFFVTGSAGWQMIAIAFVAKFLLTLLAYGSGAPGGIFAPSLVLGAALGCLVSFFAQGVYTGFGAWPLPADLATTTTYALTGMGAFFSAVTGVPITAIVIVFEMTANFNLVLPLMIGSGVAYLIADRANDGSIYNRLLALQGIHLEPVPQANNPWGHLKAADLMQRRVETLSSQMSLPEVAQAFSRSHHRGFPVLEDGRLVGIVTQSDLSDSTTQGLDDYVTLADIMTTQPVTVAPDATLPRVLHLLNRLKLSRLPVTQGNKLVGIITRADIIRAECDQVSGDQLELGPQAEPSYMVFQQQAPAIGQGRLLVPLADPRTAPDLIKIAAAIAHGLHYELECIHVVPVPRSVAPAEAKVDLQKVEPLRQLALSYAENSGLSVHFQVRAAHEIGRTLLEVIKERHIDLVLMGWHHPSLTPGRVISGVVDTLIRQAPCQVVVVRPGRNLTFDRWLIPTAGGPNAQSAQALLPGLLTLGHSPEIQLCTICHPEKGECLTPQHISEMADELEATLRRPVYTQVLTHPSVSDAIVDMANLCHSDAILLGASRENLLSQVIKGNVPLEIAQNTDITIILLRQVETQN</sequence>
<feature type="transmembrane region" description="Helical" evidence="9">
    <location>
        <begin position="396"/>
        <end position="413"/>
    </location>
</feature>
<dbReference type="Proteomes" id="UP000185557">
    <property type="component" value="Unassembled WGS sequence"/>
</dbReference>
<dbReference type="SUPFAM" id="SSF52402">
    <property type="entry name" value="Adenine nucleotide alpha hydrolases-like"/>
    <property type="match status" value="2"/>
</dbReference>
<dbReference type="GO" id="GO:0005886">
    <property type="term" value="C:plasma membrane"/>
    <property type="evidence" value="ECO:0007669"/>
    <property type="project" value="TreeGrafter"/>
</dbReference>
<dbReference type="InterPro" id="IPR046342">
    <property type="entry name" value="CBS_dom_sf"/>
</dbReference>
<evidence type="ECO:0000259" key="10">
    <source>
        <dbReference type="PROSITE" id="PS51371"/>
    </source>
</evidence>
<dbReference type="RefSeq" id="WP_073608327.1">
    <property type="nucleotide sequence ID" value="NZ_MRCG01000006.1"/>
</dbReference>
<feature type="transmembrane region" description="Helical" evidence="9">
    <location>
        <begin position="46"/>
        <end position="66"/>
    </location>
</feature>
<organism evidence="11 12">
    <name type="scientific">Phormidium tenue NIES-30</name>
    <dbReference type="NCBI Taxonomy" id="549789"/>
    <lineage>
        <taxon>Bacteria</taxon>
        <taxon>Bacillati</taxon>
        <taxon>Cyanobacteriota</taxon>
        <taxon>Cyanophyceae</taxon>
        <taxon>Oscillatoriophycideae</taxon>
        <taxon>Oscillatoriales</taxon>
        <taxon>Oscillatoriaceae</taxon>
        <taxon>Phormidium</taxon>
    </lineage>
</organism>
<evidence type="ECO:0000256" key="9">
    <source>
        <dbReference type="SAM" id="Phobius"/>
    </source>
</evidence>
<dbReference type="InterPro" id="IPR014743">
    <property type="entry name" value="Cl-channel_core"/>
</dbReference>
<keyword evidence="7" id="KW-0868">Chloride</keyword>
<dbReference type="Gene3D" id="1.10.3080.10">
    <property type="entry name" value="Clc chloride channel"/>
    <property type="match status" value="1"/>
</dbReference>
<dbReference type="AlphaFoldDB" id="A0A1U7J6A4"/>
<proteinExistence type="predicted"/>
<feature type="transmembrane region" description="Helical" evidence="9">
    <location>
        <begin position="15"/>
        <end position="34"/>
    </location>
</feature>
<dbReference type="OrthoDB" id="9812438at2"/>
<dbReference type="CDD" id="cd01031">
    <property type="entry name" value="EriC"/>
    <property type="match status" value="1"/>
</dbReference>
<reference evidence="11 12" key="1">
    <citation type="submission" date="2016-11" db="EMBL/GenBank/DDBJ databases">
        <title>Draft Genome Sequences of Nine Cyanobacterial Strains from Diverse Habitats.</title>
        <authorList>
            <person name="Zhu T."/>
            <person name="Hou S."/>
            <person name="Lu X."/>
            <person name="Hess W.R."/>
        </authorList>
    </citation>
    <scope>NUCLEOTIDE SEQUENCE [LARGE SCALE GENOMIC DNA]</scope>
    <source>
        <strain evidence="11 12">NIES-30</strain>
    </source>
</reference>
<dbReference type="Gene3D" id="3.40.50.12370">
    <property type="match status" value="1"/>
</dbReference>
<dbReference type="PANTHER" id="PTHR45711:SF10">
    <property type="entry name" value="CHLORIDE CHANNEL PROTEIN"/>
    <property type="match status" value="1"/>
</dbReference>
<keyword evidence="8" id="KW-0129">CBS domain</keyword>
<dbReference type="PRINTS" id="PR00762">
    <property type="entry name" value="CLCHANNEL"/>
</dbReference>
<feature type="transmembrane region" description="Helical" evidence="9">
    <location>
        <begin position="366"/>
        <end position="389"/>
    </location>
</feature>
<keyword evidence="2" id="KW-0813">Transport</keyword>
<feature type="transmembrane region" description="Helical" evidence="9">
    <location>
        <begin position="298"/>
        <end position="318"/>
    </location>
</feature>
<comment type="caution">
    <text evidence="11">The sequence shown here is derived from an EMBL/GenBank/DDBJ whole genome shotgun (WGS) entry which is preliminary data.</text>
</comment>
<feature type="domain" description="CBS" evidence="10">
    <location>
        <begin position="515"/>
        <end position="572"/>
    </location>
</feature>
<dbReference type="InterPro" id="IPR001807">
    <property type="entry name" value="ClC"/>
</dbReference>
<keyword evidence="3 9" id="KW-0812">Transmembrane</keyword>
<feature type="transmembrane region" description="Helical" evidence="9">
    <location>
        <begin position="224"/>
        <end position="252"/>
    </location>
</feature>
<accession>A0A1U7J6A4</accession>
<dbReference type="PANTHER" id="PTHR45711">
    <property type="entry name" value="CHLORIDE CHANNEL PROTEIN"/>
    <property type="match status" value="1"/>
</dbReference>
<dbReference type="Pfam" id="PF00654">
    <property type="entry name" value="Voltage_CLC"/>
    <property type="match status" value="1"/>
</dbReference>
<feature type="domain" description="CBS" evidence="10">
    <location>
        <begin position="452"/>
        <end position="507"/>
    </location>
</feature>
<feature type="transmembrane region" description="Helical" evidence="9">
    <location>
        <begin position="330"/>
        <end position="354"/>
    </location>
</feature>
<dbReference type="SMART" id="SM00116">
    <property type="entry name" value="CBS"/>
    <property type="match status" value="2"/>
</dbReference>
<dbReference type="GO" id="GO:0005247">
    <property type="term" value="F:voltage-gated chloride channel activity"/>
    <property type="evidence" value="ECO:0007669"/>
    <property type="project" value="TreeGrafter"/>
</dbReference>
<feature type="transmembrane region" description="Helical" evidence="9">
    <location>
        <begin position="186"/>
        <end position="204"/>
    </location>
</feature>
<dbReference type="InterPro" id="IPR006016">
    <property type="entry name" value="UspA"/>
</dbReference>
<evidence type="ECO:0000256" key="1">
    <source>
        <dbReference type="ARBA" id="ARBA00004141"/>
    </source>
</evidence>
<dbReference type="InterPro" id="IPR000644">
    <property type="entry name" value="CBS_dom"/>
</dbReference>